<dbReference type="PRINTS" id="PR01434">
    <property type="entry name" value="NADHDHGNASE5"/>
</dbReference>
<feature type="transmembrane region" description="Helical" evidence="17">
    <location>
        <begin position="332"/>
        <end position="351"/>
    </location>
</feature>
<dbReference type="GO" id="GO:0042773">
    <property type="term" value="P:ATP synthesis coupled electron transport"/>
    <property type="evidence" value="ECO:0007669"/>
    <property type="project" value="InterPro"/>
</dbReference>
<feature type="domain" description="NADH-Ubiquinone oxidoreductase (complex I) chain 5 N-terminal" evidence="19">
    <location>
        <begin position="41"/>
        <end position="88"/>
    </location>
</feature>
<keyword evidence="14 17" id="KW-0496">Mitochondrion</keyword>
<feature type="transmembrane region" description="Helical" evidence="17">
    <location>
        <begin position="415"/>
        <end position="436"/>
    </location>
</feature>
<geneLocation type="mitochondrion" evidence="21"/>
<keyword evidence="7 17" id="KW-0812">Transmembrane</keyword>
<feature type="transmembrane region" description="Helical" evidence="17">
    <location>
        <begin position="149"/>
        <end position="166"/>
    </location>
</feature>
<feature type="transmembrane region" description="Helical" evidence="17">
    <location>
        <begin position="265"/>
        <end position="283"/>
    </location>
</feature>
<keyword evidence="6" id="KW-0679">Respiratory chain</keyword>
<keyword evidence="5 17" id="KW-0813">Transport</keyword>
<evidence type="ECO:0000256" key="16">
    <source>
        <dbReference type="ARBA" id="ARBA00049551"/>
    </source>
</evidence>
<evidence type="ECO:0000256" key="10">
    <source>
        <dbReference type="ARBA" id="ARBA00022982"/>
    </source>
</evidence>
<evidence type="ECO:0000259" key="18">
    <source>
        <dbReference type="Pfam" id="PF00361"/>
    </source>
</evidence>
<feature type="transmembrane region" description="Helical" evidence="17">
    <location>
        <begin position="442"/>
        <end position="465"/>
    </location>
</feature>
<feature type="transmembrane region" description="Helical" evidence="17">
    <location>
        <begin position="540"/>
        <end position="556"/>
    </location>
</feature>
<evidence type="ECO:0000256" key="9">
    <source>
        <dbReference type="ARBA" id="ARBA00022967"/>
    </source>
</evidence>
<protein>
    <recommendedName>
        <fullName evidence="4 17">NADH-ubiquinone oxidoreductase chain 5</fullName>
        <ecNumber evidence="3 17">7.1.1.2</ecNumber>
    </recommendedName>
</protein>
<organism evidence="21">
    <name type="scientific">Philotrypesis tridentata</name>
    <dbReference type="NCBI Taxonomy" id="358065"/>
    <lineage>
        <taxon>Eukaryota</taxon>
        <taxon>Metazoa</taxon>
        <taxon>Ecdysozoa</taxon>
        <taxon>Arthropoda</taxon>
        <taxon>Hexapoda</taxon>
        <taxon>Insecta</taxon>
        <taxon>Pterygota</taxon>
        <taxon>Neoptera</taxon>
        <taxon>Endopterygota</taxon>
        <taxon>Hymenoptera</taxon>
        <taxon>Apocrita</taxon>
        <taxon>Proctotrupomorpha</taxon>
        <taxon>Chalcidoidea</taxon>
        <taxon>Pteromalidae</taxon>
        <taxon>Sycoryctinae</taxon>
        <taxon>Philotrypesini</taxon>
        <taxon>Philotrypesis</taxon>
    </lineage>
</organism>
<dbReference type="Pfam" id="PF00662">
    <property type="entry name" value="Proton_antipo_N"/>
    <property type="match status" value="1"/>
</dbReference>
<keyword evidence="8" id="KW-0999">Mitochondrion inner membrane</keyword>
<keyword evidence="13 17" id="KW-0830">Ubiquinone</keyword>
<evidence type="ECO:0000256" key="2">
    <source>
        <dbReference type="ARBA" id="ARBA00004448"/>
    </source>
</evidence>
<comment type="function">
    <text evidence="1">Core subunit of the mitochondrial membrane respiratory chain NADH dehydrogenase (Complex I) that is believed to belong to the minimal assembly required for catalysis. Complex I functions in the transfer of electrons from NADH to the respiratory chain. The immediate electron acceptor for the enzyme is believed to be ubiquinone.</text>
</comment>
<dbReference type="GO" id="GO:0008137">
    <property type="term" value="F:NADH dehydrogenase (ubiquinone) activity"/>
    <property type="evidence" value="ECO:0007669"/>
    <property type="project" value="UniProtKB-EC"/>
</dbReference>
<dbReference type="PANTHER" id="PTHR42829:SF2">
    <property type="entry name" value="NADH-UBIQUINONE OXIDOREDUCTASE CHAIN 5"/>
    <property type="match status" value="1"/>
</dbReference>
<dbReference type="InterPro" id="IPR010934">
    <property type="entry name" value="NADH_DH_su5_C"/>
</dbReference>
<evidence type="ECO:0000259" key="20">
    <source>
        <dbReference type="Pfam" id="PF06455"/>
    </source>
</evidence>
<feature type="transmembrane region" description="Helical" evidence="17">
    <location>
        <begin position="210"/>
        <end position="231"/>
    </location>
</feature>
<evidence type="ECO:0000256" key="14">
    <source>
        <dbReference type="ARBA" id="ARBA00023128"/>
    </source>
</evidence>
<keyword evidence="9" id="KW-1278">Translocase</keyword>
<name>A0A8A3C0K1_9HYME</name>
<comment type="subcellular location">
    <subcellularLocation>
        <location evidence="2">Mitochondrion inner membrane</location>
        <topology evidence="2">Multi-pass membrane protein</topology>
    </subcellularLocation>
</comment>
<feature type="transmembrane region" description="Helical" evidence="17">
    <location>
        <begin position="289"/>
        <end position="311"/>
    </location>
</feature>
<dbReference type="InterPro" id="IPR001516">
    <property type="entry name" value="Proton_antipo_N"/>
</dbReference>
<gene>
    <name evidence="21" type="primary">ND5</name>
</gene>
<dbReference type="InterPro" id="IPR003945">
    <property type="entry name" value="NU5C-like"/>
</dbReference>
<keyword evidence="10" id="KW-0249">Electron transport</keyword>
<dbReference type="InterPro" id="IPR001750">
    <property type="entry name" value="ND/Mrp_TM"/>
</dbReference>
<evidence type="ECO:0000256" key="7">
    <source>
        <dbReference type="ARBA" id="ARBA00022692"/>
    </source>
</evidence>
<keyword evidence="12 17" id="KW-0520">NAD</keyword>
<evidence type="ECO:0000256" key="17">
    <source>
        <dbReference type="RuleBase" id="RU003404"/>
    </source>
</evidence>
<evidence type="ECO:0000256" key="4">
    <source>
        <dbReference type="ARBA" id="ARBA00021096"/>
    </source>
</evidence>
<feature type="transmembrane region" description="Helical" evidence="17">
    <location>
        <begin position="237"/>
        <end position="258"/>
    </location>
</feature>
<keyword evidence="15 17" id="KW-0472">Membrane</keyword>
<dbReference type="GO" id="GO:0005743">
    <property type="term" value="C:mitochondrial inner membrane"/>
    <property type="evidence" value="ECO:0007669"/>
    <property type="project" value="UniProtKB-SubCell"/>
</dbReference>
<dbReference type="PANTHER" id="PTHR42829">
    <property type="entry name" value="NADH-UBIQUINONE OXIDOREDUCTASE CHAIN 5"/>
    <property type="match status" value="1"/>
</dbReference>
<comment type="similarity">
    <text evidence="17">Belongs to the complex I subunit 5 family.</text>
</comment>
<dbReference type="Pfam" id="PF00361">
    <property type="entry name" value="Proton_antipo_M"/>
    <property type="match status" value="1"/>
</dbReference>
<evidence type="ECO:0000259" key="19">
    <source>
        <dbReference type="Pfam" id="PF00662"/>
    </source>
</evidence>
<dbReference type="EMBL" id="MT947602">
    <property type="protein sequence ID" value="QSX81635.1"/>
    <property type="molecule type" value="Genomic_DNA"/>
</dbReference>
<evidence type="ECO:0000256" key="6">
    <source>
        <dbReference type="ARBA" id="ARBA00022660"/>
    </source>
</evidence>
<evidence type="ECO:0000256" key="15">
    <source>
        <dbReference type="ARBA" id="ARBA00023136"/>
    </source>
</evidence>
<reference evidence="21" key="1">
    <citation type="journal article" name="Insects">
        <title>Tracking the Distribution and Burst of Nuclear Mitochondrial DNA Sequences (NUMTs) in Fig Wasp Genomes.</title>
        <authorList>
            <person name="Wang J.X."/>
            <person name="Liu J."/>
            <person name="Miao Y.H."/>
            <person name="Huang D.W."/>
            <person name="Xiao J.H."/>
        </authorList>
    </citation>
    <scope>NUCLEOTIDE SEQUENCE</scope>
</reference>
<feature type="transmembrane region" description="Helical" evidence="17">
    <location>
        <begin position="486"/>
        <end position="503"/>
    </location>
</feature>
<feature type="domain" description="NADH:quinone oxidoreductase/Mrp antiporter transmembrane" evidence="18">
    <location>
        <begin position="104"/>
        <end position="381"/>
    </location>
</feature>
<evidence type="ECO:0000256" key="12">
    <source>
        <dbReference type="ARBA" id="ARBA00023027"/>
    </source>
</evidence>
<dbReference type="EC" id="7.1.1.2" evidence="3 17"/>
<feature type="transmembrane region" description="Helical" evidence="17">
    <location>
        <begin position="371"/>
        <end position="394"/>
    </location>
</feature>
<comment type="catalytic activity">
    <reaction evidence="16 17">
        <text>a ubiquinone + NADH + 5 H(+)(in) = a ubiquinol + NAD(+) + 4 H(+)(out)</text>
        <dbReference type="Rhea" id="RHEA:29091"/>
        <dbReference type="Rhea" id="RHEA-COMP:9565"/>
        <dbReference type="Rhea" id="RHEA-COMP:9566"/>
        <dbReference type="ChEBI" id="CHEBI:15378"/>
        <dbReference type="ChEBI" id="CHEBI:16389"/>
        <dbReference type="ChEBI" id="CHEBI:17976"/>
        <dbReference type="ChEBI" id="CHEBI:57540"/>
        <dbReference type="ChEBI" id="CHEBI:57945"/>
        <dbReference type="EC" id="7.1.1.2"/>
    </reaction>
</comment>
<dbReference type="Pfam" id="PF06455">
    <property type="entry name" value="NADH5_C"/>
    <property type="match status" value="1"/>
</dbReference>
<feature type="transmembrane region" description="Helical" evidence="17">
    <location>
        <begin position="6"/>
        <end position="26"/>
    </location>
</feature>
<dbReference type="GO" id="GO:0003954">
    <property type="term" value="F:NADH dehydrogenase activity"/>
    <property type="evidence" value="ECO:0007669"/>
    <property type="project" value="TreeGrafter"/>
</dbReference>
<proteinExistence type="inferred from homology"/>
<accession>A0A8A3C0K1</accession>
<dbReference type="AlphaFoldDB" id="A0A8A3C0K1"/>
<keyword evidence="11 17" id="KW-1133">Transmembrane helix</keyword>
<evidence type="ECO:0000256" key="8">
    <source>
        <dbReference type="ARBA" id="ARBA00022792"/>
    </source>
</evidence>
<sequence>MLLYYLSSLFMSIFSFFFMFISLFILYNKNSMFMEWNIFILNSLNIHMYMYMDWISILFISIVMLISSMIMMYCSEYMSHDLFNIRFYYLVLLFIISMIFMIISPNLISLMIGWDGLGLISYCLIIYYQNYSSFNSGMLTVLMNRIGDVMILLSISMMLLMGSWNFINFNKLNSLCIFMIIIASFTKSAQIPFSSWLPAAMAAPTPVSSLVHSSTLVTAGVYLMIRFHYLIFKNINLLFYITLTGLLTMMFAGLSANFEYDMKKIIAYSTLSQLGLMMMIYGMKNWELSYFHLIIHAMFKSMMFMSSGILIHSMQNYQDIRYMNKMKLLMPMTFSMFIIGNLSLCGMPFMSGFYSKDQILEFMFMNMSNNLIYLLLLLSTGLTVSYSIRILFYLMNNYNKFLCYCNIKDFKFMNYPMIILTILSIIFGSIMNLVLFNNIENIFLMNIEKVMILLICLIFIFLGKLNYMMIKYKFMYLIKYFLGKMWFLYNFTPMFIIIFMNFSKNYKIYDKGWSEMFMKNLIYKFSKEFNMFNKLSNSNNLMFLMFSMIWLLIILII</sequence>
<evidence type="ECO:0000256" key="13">
    <source>
        <dbReference type="ARBA" id="ARBA00023075"/>
    </source>
</evidence>
<dbReference type="GO" id="GO:0015990">
    <property type="term" value="P:electron transport coupled proton transport"/>
    <property type="evidence" value="ECO:0007669"/>
    <property type="project" value="TreeGrafter"/>
</dbReference>
<feature type="transmembrane region" description="Helical" evidence="17">
    <location>
        <begin position="110"/>
        <end position="128"/>
    </location>
</feature>
<comment type="function">
    <text evidence="17">Core subunit of the mitochondrial membrane respiratory chain NADH dehydrogenase (Complex I) which catalyzes electron transfer from NADH through the respiratory chain, using ubiquinone as an electron acceptor. Essential for the catalytic activity and assembly of complex I.</text>
</comment>
<evidence type="ECO:0000256" key="11">
    <source>
        <dbReference type="ARBA" id="ARBA00022989"/>
    </source>
</evidence>
<evidence type="ECO:0000256" key="5">
    <source>
        <dbReference type="ARBA" id="ARBA00022448"/>
    </source>
</evidence>
<evidence type="ECO:0000256" key="1">
    <source>
        <dbReference type="ARBA" id="ARBA00003257"/>
    </source>
</evidence>
<feature type="transmembrane region" description="Helical" evidence="17">
    <location>
        <begin position="57"/>
        <end position="75"/>
    </location>
</feature>
<evidence type="ECO:0000313" key="21">
    <source>
        <dbReference type="EMBL" id="QSX81635.1"/>
    </source>
</evidence>
<feature type="transmembrane region" description="Helical" evidence="17">
    <location>
        <begin position="172"/>
        <end position="189"/>
    </location>
</feature>
<evidence type="ECO:0000256" key="3">
    <source>
        <dbReference type="ARBA" id="ARBA00012944"/>
    </source>
</evidence>
<feature type="transmembrane region" description="Helical" evidence="17">
    <location>
        <begin position="87"/>
        <end position="104"/>
    </location>
</feature>
<feature type="domain" description="NADH dehydrogenase subunit 5 C-terminal" evidence="20">
    <location>
        <begin position="386"/>
        <end position="556"/>
    </location>
</feature>